<accession>A0A8S1P8M1</accession>
<evidence type="ECO:0000313" key="1">
    <source>
        <dbReference type="EMBL" id="CAD8099456.1"/>
    </source>
</evidence>
<organism evidence="1 2">
    <name type="scientific">Paramecium primaurelia</name>
    <dbReference type="NCBI Taxonomy" id="5886"/>
    <lineage>
        <taxon>Eukaryota</taxon>
        <taxon>Sar</taxon>
        <taxon>Alveolata</taxon>
        <taxon>Ciliophora</taxon>
        <taxon>Intramacronucleata</taxon>
        <taxon>Oligohymenophorea</taxon>
        <taxon>Peniculida</taxon>
        <taxon>Parameciidae</taxon>
        <taxon>Paramecium</taxon>
    </lineage>
</organism>
<sequence>MKIFSSLLIFLFKMNNIFQNIKQLQFIILNSLKKLQSEYFQYQFQVFDYIQELQKENKLIQNFWHSLQMRLYPVKMIYSQLLINHLSEQIVEALKLQKIITIFDFSDTAPFTYLLRYFLKNQH</sequence>
<protein>
    <submittedName>
        <fullName evidence="1">Uncharacterized protein</fullName>
    </submittedName>
</protein>
<proteinExistence type="predicted"/>
<dbReference type="Proteomes" id="UP000688137">
    <property type="component" value="Unassembled WGS sequence"/>
</dbReference>
<evidence type="ECO:0000313" key="2">
    <source>
        <dbReference type="Proteomes" id="UP000688137"/>
    </source>
</evidence>
<reference evidence="1" key="1">
    <citation type="submission" date="2021-01" db="EMBL/GenBank/DDBJ databases">
        <authorList>
            <consortium name="Genoscope - CEA"/>
            <person name="William W."/>
        </authorList>
    </citation>
    <scope>NUCLEOTIDE SEQUENCE</scope>
</reference>
<comment type="caution">
    <text evidence="1">The sequence shown here is derived from an EMBL/GenBank/DDBJ whole genome shotgun (WGS) entry which is preliminary data.</text>
</comment>
<keyword evidence="2" id="KW-1185">Reference proteome</keyword>
<dbReference type="EMBL" id="CAJJDM010000112">
    <property type="protein sequence ID" value="CAD8099456.1"/>
    <property type="molecule type" value="Genomic_DNA"/>
</dbReference>
<dbReference type="AlphaFoldDB" id="A0A8S1P8M1"/>
<name>A0A8S1P8M1_PARPR</name>
<gene>
    <name evidence="1" type="ORF">PPRIM_AZ9-3.1.T1090163</name>
</gene>